<dbReference type="SMART" id="SM00382">
    <property type="entry name" value="AAA"/>
    <property type="match status" value="1"/>
</dbReference>
<dbReference type="KEGG" id="roy:G3A56_10095"/>
<gene>
    <name evidence="2" type="ORF">G3A56_10095</name>
</gene>
<dbReference type="GO" id="GO:0016887">
    <property type="term" value="F:ATP hydrolysis activity"/>
    <property type="evidence" value="ECO:0007669"/>
    <property type="project" value="InterPro"/>
</dbReference>
<dbReference type="InterPro" id="IPR051396">
    <property type="entry name" value="Bact_Antivir_Def_Nuclease"/>
</dbReference>
<proteinExistence type="predicted"/>
<protein>
    <submittedName>
        <fullName evidence="2">AAA family ATPase</fullName>
    </submittedName>
</protein>
<reference evidence="2 3" key="1">
    <citation type="submission" date="2020-02" db="EMBL/GenBank/DDBJ databases">
        <title>Plant-Promoting Endophytic Bacterium Rhizobium oryzihabitans sp. nov., Isolated from the Root of Rice.</title>
        <authorList>
            <person name="zhao J."/>
            <person name="Zhang G."/>
        </authorList>
    </citation>
    <scope>NUCLEOTIDE SEQUENCE [LARGE SCALE GENOMIC DNA]</scope>
    <source>
        <strain evidence="2 3">M15</strain>
    </source>
</reference>
<dbReference type="PANTHER" id="PTHR43581:SF2">
    <property type="entry name" value="EXCINUCLEASE ATPASE SUBUNIT"/>
    <property type="match status" value="1"/>
</dbReference>
<accession>A0A7L5BHC5</accession>
<feature type="domain" description="AAA+ ATPase" evidence="1">
    <location>
        <begin position="25"/>
        <end position="356"/>
    </location>
</feature>
<keyword evidence="3" id="KW-1185">Reference proteome</keyword>
<evidence type="ECO:0000313" key="2">
    <source>
        <dbReference type="EMBL" id="QIB38300.1"/>
    </source>
</evidence>
<name>A0A7L5BHC5_9HYPH</name>
<dbReference type="CDD" id="cd00267">
    <property type="entry name" value="ABC_ATPase"/>
    <property type="match status" value="1"/>
</dbReference>
<dbReference type="Gene3D" id="3.40.50.300">
    <property type="entry name" value="P-loop containing nucleotide triphosphate hydrolases"/>
    <property type="match status" value="2"/>
</dbReference>
<dbReference type="GO" id="GO:0005524">
    <property type="term" value="F:ATP binding"/>
    <property type="evidence" value="ECO:0007669"/>
    <property type="project" value="InterPro"/>
</dbReference>
<dbReference type="Pfam" id="PF13304">
    <property type="entry name" value="AAA_21"/>
    <property type="match status" value="1"/>
</dbReference>
<dbReference type="RefSeq" id="WP_164056351.1">
    <property type="nucleotide sequence ID" value="NZ_CP048632.1"/>
</dbReference>
<dbReference type="EMBL" id="CP048632">
    <property type="protein sequence ID" value="QIB38300.1"/>
    <property type="molecule type" value="Genomic_DNA"/>
</dbReference>
<dbReference type="Pfam" id="PF13476">
    <property type="entry name" value="AAA_23"/>
    <property type="match status" value="1"/>
</dbReference>
<dbReference type="SUPFAM" id="SSF52540">
    <property type="entry name" value="P-loop containing nucleoside triphosphate hydrolases"/>
    <property type="match status" value="1"/>
</dbReference>
<evidence type="ECO:0000313" key="3">
    <source>
        <dbReference type="Proteomes" id="UP000464865"/>
    </source>
</evidence>
<dbReference type="InterPro" id="IPR027417">
    <property type="entry name" value="P-loop_NTPase"/>
</dbReference>
<dbReference type="InterPro" id="IPR003959">
    <property type="entry name" value="ATPase_AAA_core"/>
</dbReference>
<sequence length="443" mass="49083">MTALRLDKLSLTNFRCFAHCEVAFHPNLAVLVAENGSGKTAVLDAAGAALSVFVNALYPPEKVRRIERSDVRVIPGQERRMSPCLPTEYEAQATVQGAAVRWKSAVRTYGEKVRPSTRHFGPLKEAAQPFLSDAAVLPLIAYYGTGRLWSEQRQTEYRRSSVTNVGERVAGYTDCLTSSSSFKGISAWFEHRFRQTASPSFRESLQTNLAMIEGVKTATDTVLQPTGWSGLRWDDELHTLTAQHETRGELPLSMLSDGVRTMLALVADVARRCANLNPQLSDRAAIETPGVLIVDEVDMHLHPRWQQQVLGLLQSAFPALQIIVSTHSPHVLSTVDKSSIRVLHISNGDVVIETPLIQTRGVESADVLATVMDVDPVPQLKESTELSTYRKLIEAGEAEGQEASDLRQRLIAHYGESHPVMLEADRLIRFQRFRLAKNRPEGA</sequence>
<dbReference type="InterPro" id="IPR038729">
    <property type="entry name" value="Rad50/SbcC_AAA"/>
</dbReference>
<dbReference type="Proteomes" id="UP000464865">
    <property type="component" value="Chromosome M15-11"/>
</dbReference>
<evidence type="ECO:0000259" key="1">
    <source>
        <dbReference type="SMART" id="SM00382"/>
    </source>
</evidence>
<dbReference type="PANTHER" id="PTHR43581">
    <property type="entry name" value="ATP/GTP PHOSPHATASE"/>
    <property type="match status" value="1"/>
</dbReference>
<dbReference type="AlphaFoldDB" id="A0A7L5BHC5"/>
<dbReference type="GO" id="GO:0006302">
    <property type="term" value="P:double-strand break repair"/>
    <property type="evidence" value="ECO:0007669"/>
    <property type="project" value="InterPro"/>
</dbReference>
<organism evidence="2 3">
    <name type="scientific">Rhizobium oryzihabitans</name>
    <dbReference type="NCBI Taxonomy" id="2267833"/>
    <lineage>
        <taxon>Bacteria</taxon>
        <taxon>Pseudomonadati</taxon>
        <taxon>Pseudomonadota</taxon>
        <taxon>Alphaproteobacteria</taxon>
        <taxon>Hyphomicrobiales</taxon>
        <taxon>Rhizobiaceae</taxon>
        <taxon>Rhizobium/Agrobacterium group</taxon>
        <taxon>Rhizobium</taxon>
    </lineage>
</organism>
<dbReference type="InterPro" id="IPR003593">
    <property type="entry name" value="AAA+_ATPase"/>
</dbReference>